<keyword evidence="2" id="KW-1185">Reference proteome</keyword>
<dbReference type="AlphaFoldDB" id="A0A9Q0H9X0"/>
<name>A0A9Q0H9X0_9MAGN</name>
<dbReference type="EMBL" id="JAMYWD010000009">
    <property type="protein sequence ID" value="KAJ4960192.1"/>
    <property type="molecule type" value="Genomic_DNA"/>
</dbReference>
<evidence type="ECO:0000313" key="1">
    <source>
        <dbReference type="EMBL" id="KAJ4960192.1"/>
    </source>
</evidence>
<protein>
    <submittedName>
        <fullName evidence="1">Uncharacterized protein</fullName>
    </submittedName>
</protein>
<accession>A0A9Q0H9X0</accession>
<evidence type="ECO:0000313" key="2">
    <source>
        <dbReference type="Proteomes" id="UP001141806"/>
    </source>
</evidence>
<dbReference type="Proteomes" id="UP001141806">
    <property type="component" value="Unassembled WGS sequence"/>
</dbReference>
<proteinExistence type="predicted"/>
<gene>
    <name evidence="1" type="ORF">NE237_020102</name>
</gene>
<reference evidence="1" key="1">
    <citation type="journal article" date="2023" name="Plant J.">
        <title>The genome of the king protea, Protea cynaroides.</title>
        <authorList>
            <person name="Chang J."/>
            <person name="Duong T.A."/>
            <person name="Schoeman C."/>
            <person name="Ma X."/>
            <person name="Roodt D."/>
            <person name="Barker N."/>
            <person name="Li Z."/>
            <person name="Van de Peer Y."/>
            <person name="Mizrachi E."/>
        </authorList>
    </citation>
    <scope>NUCLEOTIDE SEQUENCE</scope>
    <source>
        <tissue evidence="1">Young leaves</tissue>
    </source>
</reference>
<organism evidence="1 2">
    <name type="scientific">Protea cynaroides</name>
    <dbReference type="NCBI Taxonomy" id="273540"/>
    <lineage>
        <taxon>Eukaryota</taxon>
        <taxon>Viridiplantae</taxon>
        <taxon>Streptophyta</taxon>
        <taxon>Embryophyta</taxon>
        <taxon>Tracheophyta</taxon>
        <taxon>Spermatophyta</taxon>
        <taxon>Magnoliopsida</taxon>
        <taxon>Proteales</taxon>
        <taxon>Proteaceae</taxon>
        <taxon>Protea</taxon>
    </lineage>
</organism>
<sequence>MASTTGLLVRGFELSVLGMPSDSVSAMHASSHVWASPVAAERSLDFGGAEAMSVARKSGLDSRTSRWERAIDGGKLVLSAGQWYSVTERRCRIHELRVAESVMACEIVISQGFIGGRASDAPSGNFFGYGALGYRFAIANIGVAYGGYGIGFGGYGAYNTRYIGPTEPYGNPSATNANYVSGPPSAPRNPWTNQGSYGRTIYASASFGANTSYGNVAFWNTTGDRDSAAGTGGYLELASSAMPVRTKGGSDRIGEVFPRIKRRI</sequence>
<comment type="caution">
    <text evidence="1">The sequence shown here is derived from an EMBL/GenBank/DDBJ whole genome shotgun (WGS) entry which is preliminary data.</text>
</comment>